<dbReference type="InterPro" id="IPR002241">
    <property type="entry name" value="Glyco_hydro_27"/>
</dbReference>
<evidence type="ECO:0000313" key="10">
    <source>
        <dbReference type="Proteomes" id="UP001220022"/>
    </source>
</evidence>
<evidence type="ECO:0000256" key="1">
    <source>
        <dbReference type="ARBA" id="ARBA00009743"/>
    </source>
</evidence>
<dbReference type="InterPro" id="IPR000111">
    <property type="entry name" value="Glyco_hydro_27/36_CS"/>
</dbReference>
<dbReference type="Gene3D" id="2.60.120.200">
    <property type="match status" value="1"/>
</dbReference>
<feature type="signal peptide" evidence="6">
    <location>
        <begin position="1"/>
        <end position="27"/>
    </location>
</feature>
<dbReference type="Pfam" id="PF17801">
    <property type="entry name" value="Melibiase_C"/>
    <property type="match status" value="1"/>
</dbReference>
<dbReference type="SUPFAM" id="SSF51445">
    <property type="entry name" value="(Trans)glycosidases"/>
    <property type="match status" value="1"/>
</dbReference>
<keyword evidence="3 5" id="KW-0378">Hydrolase</keyword>
<dbReference type="Pfam" id="PF10633">
    <property type="entry name" value="NPCBM_assoc"/>
    <property type="match status" value="1"/>
</dbReference>
<evidence type="ECO:0000256" key="2">
    <source>
        <dbReference type="ARBA" id="ARBA00022729"/>
    </source>
</evidence>
<evidence type="ECO:0000256" key="6">
    <source>
        <dbReference type="SAM" id="SignalP"/>
    </source>
</evidence>
<organism evidence="9 10">
    <name type="scientific">Streptantibioticus ferralitis</name>
    <dbReference type="NCBI Taxonomy" id="236510"/>
    <lineage>
        <taxon>Bacteria</taxon>
        <taxon>Bacillati</taxon>
        <taxon>Actinomycetota</taxon>
        <taxon>Actinomycetes</taxon>
        <taxon>Kitasatosporales</taxon>
        <taxon>Streptomycetaceae</taxon>
        <taxon>Streptantibioticus</taxon>
    </lineage>
</organism>
<name>A0ABT5ZB10_9ACTN</name>
<evidence type="ECO:0000313" key="9">
    <source>
        <dbReference type="EMBL" id="MDF2260235.1"/>
    </source>
</evidence>
<protein>
    <recommendedName>
        <fullName evidence="5">Alpha-galactosidase</fullName>
        <ecNumber evidence="5">3.2.1.22</ecNumber>
    </recommendedName>
    <alternativeName>
        <fullName evidence="5">Melibiase</fullName>
    </alternativeName>
</protein>
<dbReference type="EC" id="3.2.1.22" evidence="5"/>
<evidence type="ECO:0000256" key="3">
    <source>
        <dbReference type="ARBA" id="ARBA00022801"/>
    </source>
</evidence>
<proteinExistence type="inferred from homology"/>
<feature type="domain" description="Alpha-galactosidase NEW3" evidence="7">
    <location>
        <begin position="407"/>
        <end position="484"/>
    </location>
</feature>
<evidence type="ECO:0000256" key="5">
    <source>
        <dbReference type="RuleBase" id="RU361168"/>
    </source>
</evidence>
<comment type="caution">
    <text evidence="9">The sequence shown here is derived from an EMBL/GenBank/DDBJ whole genome shotgun (WGS) entry which is preliminary data.</text>
</comment>
<dbReference type="SUPFAM" id="SSF49899">
    <property type="entry name" value="Concanavalin A-like lectins/glucanases"/>
    <property type="match status" value="1"/>
</dbReference>
<dbReference type="EMBL" id="JARHTQ010000031">
    <property type="protein sequence ID" value="MDF2260235.1"/>
    <property type="molecule type" value="Genomic_DNA"/>
</dbReference>
<dbReference type="Proteomes" id="UP001220022">
    <property type="component" value="Unassembled WGS sequence"/>
</dbReference>
<dbReference type="PRINTS" id="PR00740">
    <property type="entry name" value="GLHYDRLASE27"/>
</dbReference>
<dbReference type="Gene3D" id="3.20.20.70">
    <property type="entry name" value="Aldolase class I"/>
    <property type="match status" value="1"/>
</dbReference>
<dbReference type="PROSITE" id="PS00512">
    <property type="entry name" value="ALPHA_GALACTOSIDASE"/>
    <property type="match status" value="1"/>
</dbReference>
<accession>A0ABT5ZB10</accession>
<dbReference type="InterPro" id="IPR013320">
    <property type="entry name" value="ConA-like_dom_sf"/>
</dbReference>
<evidence type="ECO:0000259" key="8">
    <source>
        <dbReference type="Pfam" id="PF17801"/>
    </source>
</evidence>
<dbReference type="CDD" id="cd14792">
    <property type="entry name" value="GH27"/>
    <property type="match status" value="1"/>
</dbReference>
<keyword evidence="5" id="KW-1015">Disulfide bond</keyword>
<sequence length="694" mass="72446">MWAALIAAALTVVPLAVVPFAATPAEAVDNGLALTPPMGWNDWNAFGCNVSEQLVEQTADKIVSSGLRAAGYQYLNIDDCWMGKSRDSGGNLVPDSTKFPHGIKGVADYVHAKGLKLGIYESAGTMTCAGYPGSLGHEQQDANTFATWGVDYLKYDNCNNMGIPARQRYQAMGDALAKTGRPIVYSLCDWGEENVPSWGGSVGNLWRTTGDIDASYGRMLAIFHQNVNLAAAAGPGSWNDPDMLEVGNGMTPTEDRTEFSLWAEMAAPLISGTDLRSASADTLAIYGNKEVIAVDQDKLGRQGKPVSMAGGLDVLAKPLADGSVAVTLFNENTTPAVISTTASAIGLGAAKDYTVRDLWAHRTTETAKAISGFVPGHGTVMYRVAPTRRPDAYAPNVVVDTTGSGWSAGSSATVTSTVTDNGARAATDVRLGVHVPAGWTVTPLTRTRFARVPSGGQAVARFRVTAPAVLPAPITRTTVTAVASVHGPGGSQTVTAPNPVELSAPVRAPFKTFSDNTATFGAQDSRLAIDGAGADLWDGTDQYSAIYQQGAEHDGSTTVVKVTAQADTSEWAKAGIMVRDDITKPGSSPGYLILAEAPGKGYVLQWDSTGSGRLDSNSAPPNEGSGTAAYPSWLKLVRSGSTYTGYYSTDGTDWTQVAAATLPGVTATQDVGVFTSSHSEGASGEADFAGFTQN</sequence>
<dbReference type="InterPro" id="IPR013785">
    <property type="entry name" value="Aldolase_TIM"/>
</dbReference>
<keyword evidence="10" id="KW-1185">Reference proteome</keyword>
<dbReference type="SUPFAM" id="SSF51011">
    <property type="entry name" value="Glycosyl hydrolase domain"/>
    <property type="match status" value="1"/>
</dbReference>
<dbReference type="Gene3D" id="2.60.40.1180">
    <property type="entry name" value="Golgi alpha-mannosidase II"/>
    <property type="match status" value="1"/>
</dbReference>
<keyword evidence="2 6" id="KW-0732">Signal</keyword>
<evidence type="ECO:0000259" key="7">
    <source>
        <dbReference type="Pfam" id="PF10633"/>
    </source>
</evidence>
<comment type="similarity">
    <text evidence="1 5">Belongs to the glycosyl hydrolase 27 family.</text>
</comment>
<feature type="chain" id="PRO_5047020067" description="Alpha-galactosidase" evidence="6">
    <location>
        <begin position="28"/>
        <end position="694"/>
    </location>
</feature>
<dbReference type="InterPro" id="IPR013780">
    <property type="entry name" value="Glyco_hydro_b"/>
</dbReference>
<dbReference type="PANTHER" id="PTHR11452:SF75">
    <property type="entry name" value="ALPHA-GALACTOSIDASE MEL1"/>
    <property type="match status" value="1"/>
</dbReference>
<gene>
    <name evidence="9" type="ORF">P2L57_32340</name>
</gene>
<dbReference type="Pfam" id="PF16499">
    <property type="entry name" value="Melibiase_2"/>
    <property type="match status" value="1"/>
</dbReference>
<dbReference type="PANTHER" id="PTHR11452">
    <property type="entry name" value="ALPHA-GALACTOSIDASE/ALPHA-N-ACETYLGALACTOSAMINIDASE"/>
    <property type="match status" value="1"/>
</dbReference>
<dbReference type="InterPro" id="IPR017853">
    <property type="entry name" value="GH"/>
</dbReference>
<dbReference type="InterPro" id="IPR041233">
    <property type="entry name" value="Melibiase_C"/>
</dbReference>
<keyword evidence="4 5" id="KW-0326">Glycosidase</keyword>
<dbReference type="InterPro" id="IPR018905">
    <property type="entry name" value="A-galactase_NEW3"/>
</dbReference>
<feature type="domain" description="Alpha galactosidase C-terminal" evidence="8">
    <location>
        <begin position="310"/>
        <end position="384"/>
    </location>
</feature>
<evidence type="ECO:0000256" key="4">
    <source>
        <dbReference type="ARBA" id="ARBA00023295"/>
    </source>
</evidence>
<reference evidence="9 10" key="1">
    <citation type="submission" date="2023-03" db="EMBL/GenBank/DDBJ databases">
        <title>Draft genome sequence of type strain Streptomyces ferralitis JCM 14344.</title>
        <authorList>
            <person name="Klaysubun C."/>
            <person name="Duangmal K."/>
        </authorList>
    </citation>
    <scope>NUCLEOTIDE SEQUENCE [LARGE SCALE GENOMIC DNA]</scope>
    <source>
        <strain evidence="9 10">JCM 14344</strain>
    </source>
</reference>
<comment type="catalytic activity">
    <reaction evidence="5">
        <text>Hydrolysis of terminal, non-reducing alpha-D-galactose residues in alpha-D-galactosides, including galactose oligosaccharides, galactomannans and galactolipids.</text>
        <dbReference type="EC" id="3.2.1.22"/>
    </reaction>
</comment>